<feature type="region of interest" description="Disordered" evidence="1">
    <location>
        <begin position="62"/>
        <end position="83"/>
    </location>
</feature>
<evidence type="ECO:0000313" key="2">
    <source>
        <dbReference type="EMBL" id="KAJ7708728.1"/>
    </source>
</evidence>
<evidence type="ECO:0000313" key="3">
    <source>
        <dbReference type="Proteomes" id="UP001221757"/>
    </source>
</evidence>
<comment type="caution">
    <text evidence="2">The sequence shown here is derived from an EMBL/GenBank/DDBJ whole genome shotgun (WGS) entry which is preliminary data.</text>
</comment>
<reference evidence="2" key="1">
    <citation type="submission" date="2023-03" db="EMBL/GenBank/DDBJ databases">
        <title>Massive genome expansion in bonnet fungi (Mycena s.s.) driven by repeated elements and novel gene families across ecological guilds.</title>
        <authorList>
            <consortium name="Lawrence Berkeley National Laboratory"/>
            <person name="Harder C.B."/>
            <person name="Miyauchi S."/>
            <person name="Viragh M."/>
            <person name="Kuo A."/>
            <person name="Thoen E."/>
            <person name="Andreopoulos B."/>
            <person name="Lu D."/>
            <person name="Skrede I."/>
            <person name="Drula E."/>
            <person name="Henrissat B."/>
            <person name="Morin E."/>
            <person name="Kohler A."/>
            <person name="Barry K."/>
            <person name="LaButti K."/>
            <person name="Morin E."/>
            <person name="Salamov A."/>
            <person name="Lipzen A."/>
            <person name="Mereny Z."/>
            <person name="Hegedus B."/>
            <person name="Baldrian P."/>
            <person name="Stursova M."/>
            <person name="Weitz H."/>
            <person name="Taylor A."/>
            <person name="Grigoriev I.V."/>
            <person name="Nagy L.G."/>
            <person name="Martin F."/>
            <person name="Kauserud H."/>
        </authorList>
    </citation>
    <scope>NUCLEOTIDE SEQUENCE</scope>
    <source>
        <strain evidence="2">CBHHK067</strain>
    </source>
</reference>
<proteinExistence type="predicted"/>
<accession>A0AAD7H025</accession>
<sequence>MSSDWRMCRGQEDVVLVEEEMRRTIEYGFWYSGEWVQRGTQWAGTVEKELEEGLVAYAADIGCKDDNEGPPDYEDEDDDELLE</sequence>
<keyword evidence="3" id="KW-1185">Reference proteome</keyword>
<feature type="compositionally biased region" description="Acidic residues" evidence="1">
    <location>
        <begin position="68"/>
        <end position="83"/>
    </location>
</feature>
<evidence type="ECO:0000256" key="1">
    <source>
        <dbReference type="SAM" id="MobiDB-lite"/>
    </source>
</evidence>
<gene>
    <name evidence="2" type="ORF">B0H17DRAFT_1191228</name>
</gene>
<dbReference type="Proteomes" id="UP001221757">
    <property type="component" value="Unassembled WGS sequence"/>
</dbReference>
<protein>
    <submittedName>
        <fullName evidence="2">Uncharacterized protein</fullName>
    </submittedName>
</protein>
<name>A0AAD7H025_MYCRO</name>
<dbReference type="AlphaFoldDB" id="A0AAD7H025"/>
<dbReference type="EMBL" id="JARKIE010000003">
    <property type="protein sequence ID" value="KAJ7708728.1"/>
    <property type="molecule type" value="Genomic_DNA"/>
</dbReference>
<organism evidence="2 3">
    <name type="scientific">Mycena rosella</name>
    <name type="common">Pink bonnet</name>
    <name type="synonym">Agaricus rosellus</name>
    <dbReference type="NCBI Taxonomy" id="1033263"/>
    <lineage>
        <taxon>Eukaryota</taxon>
        <taxon>Fungi</taxon>
        <taxon>Dikarya</taxon>
        <taxon>Basidiomycota</taxon>
        <taxon>Agaricomycotina</taxon>
        <taxon>Agaricomycetes</taxon>
        <taxon>Agaricomycetidae</taxon>
        <taxon>Agaricales</taxon>
        <taxon>Marasmiineae</taxon>
        <taxon>Mycenaceae</taxon>
        <taxon>Mycena</taxon>
    </lineage>
</organism>